<dbReference type="Pfam" id="PF00069">
    <property type="entry name" value="Pkinase"/>
    <property type="match status" value="1"/>
</dbReference>
<feature type="compositionally biased region" description="Basic and acidic residues" evidence="1">
    <location>
        <begin position="639"/>
        <end position="648"/>
    </location>
</feature>
<feature type="compositionally biased region" description="Low complexity" evidence="1">
    <location>
        <begin position="368"/>
        <end position="384"/>
    </location>
</feature>
<feature type="compositionally biased region" description="Basic and acidic residues" evidence="1">
    <location>
        <begin position="720"/>
        <end position="730"/>
    </location>
</feature>
<feature type="compositionally biased region" description="Polar residues" evidence="1">
    <location>
        <begin position="829"/>
        <end position="844"/>
    </location>
</feature>
<feature type="compositionally biased region" description="Polar residues" evidence="1">
    <location>
        <begin position="956"/>
        <end position="972"/>
    </location>
</feature>
<dbReference type="InterPro" id="IPR008271">
    <property type="entry name" value="Ser/Thr_kinase_AS"/>
</dbReference>
<name>A0A6J1TCQ1_FRAOC</name>
<dbReference type="PROSITE" id="PS00108">
    <property type="entry name" value="PROTEIN_KINASE_ST"/>
    <property type="match status" value="1"/>
</dbReference>
<protein>
    <submittedName>
        <fullName evidence="4">AP2-associated protein kinase 1</fullName>
    </submittedName>
</protein>
<evidence type="ECO:0000313" key="3">
    <source>
        <dbReference type="Proteomes" id="UP000504606"/>
    </source>
</evidence>
<feature type="compositionally biased region" description="Low complexity" evidence="1">
    <location>
        <begin position="689"/>
        <end position="700"/>
    </location>
</feature>
<dbReference type="CDD" id="cd14037">
    <property type="entry name" value="STKc_NAK_like"/>
    <property type="match status" value="1"/>
</dbReference>
<feature type="domain" description="Protein kinase" evidence="2">
    <location>
        <begin position="34"/>
        <end position="299"/>
    </location>
</feature>
<feature type="compositionally biased region" description="Polar residues" evidence="1">
    <location>
        <begin position="580"/>
        <end position="590"/>
    </location>
</feature>
<dbReference type="SUPFAM" id="SSF56112">
    <property type="entry name" value="Protein kinase-like (PK-like)"/>
    <property type="match status" value="1"/>
</dbReference>
<dbReference type="GO" id="GO:0004672">
    <property type="term" value="F:protein kinase activity"/>
    <property type="evidence" value="ECO:0007669"/>
    <property type="project" value="InterPro"/>
</dbReference>
<dbReference type="KEGG" id="foc:113213689"/>
<feature type="compositionally biased region" description="Basic and acidic residues" evidence="1">
    <location>
        <begin position="789"/>
        <end position="799"/>
    </location>
</feature>
<dbReference type="GeneID" id="113213689"/>
<feature type="compositionally biased region" description="Low complexity" evidence="1">
    <location>
        <begin position="449"/>
        <end position="473"/>
    </location>
</feature>
<feature type="compositionally biased region" description="Acidic residues" evidence="1">
    <location>
        <begin position="848"/>
        <end position="858"/>
    </location>
</feature>
<dbReference type="RefSeq" id="XP_026288606.1">
    <property type="nucleotide sequence ID" value="XM_026432821.2"/>
</dbReference>
<dbReference type="Gene3D" id="1.10.510.10">
    <property type="entry name" value="Transferase(Phosphotransferase) domain 1"/>
    <property type="match status" value="1"/>
</dbReference>
<organism evidence="3 4">
    <name type="scientific">Frankliniella occidentalis</name>
    <name type="common">Western flower thrips</name>
    <name type="synonym">Euthrips occidentalis</name>
    <dbReference type="NCBI Taxonomy" id="133901"/>
    <lineage>
        <taxon>Eukaryota</taxon>
        <taxon>Metazoa</taxon>
        <taxon>Ecdysozoa</taxon>
        <taxon>Arthropoda</taxon>
        <taxon>Hexapoda</taxon>
        <taxon>Insecta</taxon>
        <taxon>Pterygota</taxon>
        <taxon>Neoptera</taxon>
        <taxon>Paraneoptera</taxon>
        <taxon>Thysanoptera</taxon>
        <taxon>Terebrantia</taxon>
        <taxon>Thripoidea</taxon>
        <taxon>Thripidae</taxon>
        <taxon>Frankliniella</taxon>
    </lineage>
</organism>
<keyword evidence="3" id="KW-1185">Reference proteome</keyword>
<feature type="region of interest" description="Disordered" evidence="1">
    <location>
        <begin position="949"/>
        <end position="975"/>
    </location>
</feature>
<dbReference type="PANTHER" id="PTHR47907">
    <property type="entry name" value="PROTEIN KINASE DOMAIN-CONTAINING PROTEIN"/>
    <property type="match status" value="1"/>
</dbReference>
<evidence type="ECO:0000313" key="4">
    <source>
        <dbReference type="RefSeq" id="XP_026288606.1"/>
    </source>
</evidence>
<feature type="region of interest" description="Disordered" evidence="1">
    <location>
        <begin position="522"/>
        <end position="545"/>
    </location>
</feature>
<feature type="region of interest" description="Disordered" evidence="1">
    <location>
        <begin position="897"/>
        <end position="927"/>
    </location>
</feature>
<feature type="compositionally biased region" description="Low complexity" evidence="1">
    <location>
        <begin position="1255"/>
        <end position="1268"/>
    </location>
</feature>
<gene>
    <name evidence="4" type="primary">LOC113213689</name>
</gene>
<feature type="compositionally biased region" description="Basic residues" evidence="1">
    <location>
        <begin position="1326"/>
        <end position="1335"/>
    </location>
</feature>
<evidence type="ECO:0000259" key="2">
    <source>
        <dbReference type="PROSITE" id="PS50011"/>
    </source>
</evidence>
<dbReference type="Proteomes" id="UP000504606">
    <property type="component" value="Unplaced"/>
</dbReference>
<evidence type="ECO:0000256" key="1">
    <source>
        <dbReference type="SAM" id="MobiDB-lite"/>
    </source>
</evidence>
<accession>A0A6J1TCQ1</accession>
<dbReference type="GO" id="GO:0005524">
    <property type="term" value="F:ATP binding"/>
    <property type="evidence" value="ECO:0007669"/>
    <property type="project" value="InterPro"/>
</dbReference>
<keyword evidence="4" id="KW-0808">Transferase</keyword>
<feature type="compositionally biased region" description="Basic and acidic residues" evidence="1">
    <location>
        <begin position="759"/>
        <end position="770"/>
    </location>
</feature>
<keyword evidence="4" id="KW-0418">Kinase</keyword>
<dbReference type="SMART" id="SM00220">
    <property type="entry name" value="S_TKc"/>
    <property type="match status" value="1"/>
</dbReference>
<feature type="compositionally biased region" description="Basic and acidic residues" evidence="1">
    <location>
        <begin position="1310"/>
        <end position="1325"/>
    </location>
</feature>
<feature type="region of interest" description="Disordered" evidence="1">
    <location>
        <begin position="829"/>
        <end position="870"/>
    </location>
</feature>
<feature type="region of interest" description="Disordered" evidence="1">
    <location>
        <begin position="601"/>
        <end position="799"/>
    </location>
</feature>
<dbReference type="OrthoDB" id="2018507at2759"/>
<feature type="region of interest" description="Disordered" evidence="1">
    <location>
        <begin position="571"/>
        <end position="590"/>
    </location>
</feature>
<dbReference type="PANTHER" id="PTHR47907:SF4">
    <property type="entry name" value="BMP-2-INDUCIBLE PROTEIN KINASE ISOFORM X1"/>
    <property type="match status" value="1"/>
</dbReference>
<dbReference type="InterPro" id="IPR011009">
    <property type="entry name" value="Kinase-like_dom_sf"/>
</dbReference>
<dbReference type="InterPro" id="IPR000719">
    <property type="entry name" value="Prot_kinase_dom"/>
</dbReference>
<feature type="compositionally biased region" description="Polar residues" evidence="1">
    <location>
        <begin position="609"/>
        <end position="621"/>
    </location>
</feature>
<proteinExistence type="predicted"/>
<dbReference type="InterPro" id="IPR051744">
    <property type="entry name" value="AP2_assoc_SerThr_kinase"/>
</dbReference>
<reference evidence="4" key="1">
    <citation type="submission" date="2025-08" db="UniProtKB">
        <authorList>
            <consortium name="RefSeq"/>
        </authorList>
    </citation>
    <scope>IDENTIFICATION</scope>
    <source>
        <tissue evidence="4">Whole organism</tissue>
    </source>
</reference>
<dbReference type="PROSITE" id="PS50011">
    <property type="entry name" value="PROTEIN_KINASE_DOM"/>
    <property type="match status" value="1"/>
</dbReference>
<feature type="region of interest" description="Disordered" evidence="1">
    <location>
        <begin position="347"/>
        <end position="496"/>
    </location>
</feature>
<sequence>MKKLFSRIETKIDNTSKEPSNYVGKVFTVGKQPYTVEEVIAEGGFAVVFLVKGSNGKRYALKRMYVNNDFDLNVAKREIQIASNLSGHKNIIGYVDASITPTSNGVYEVLLLMSHCKSDVLQMMNARLQTGFSEVEVLQIFCDMVEAVSRLHFCQTPISHRDLKVENILVSESGHYVLCDFGSATAKVLNPETQGVPAVEEELLKYTTLSYRSPEMVDLYSGQPIGTKADIWALGCLLYKLCFFSLPFGESTLAIQSGNFSIPDNSKYSKSMHSLIRFMLEPDQEKRPDIFQVASVAFALSGKDCPVQNLHKVAVPSLEQLPSAQMESEIKKVPVKILKQTVPPVVEGTSVAPRQRPKGGPAKGGVLSIPIRSSPTPTTTKRPAAPSPSPASGDHSNVFLSPLPPPPTPQSNRESQIGKTPEPSPHLPVPAQVFFPPTSPCHSASIVETSATTPTSQTPVTPSGVPPTSNSNSKEGIGPETVLFPPSGYPDPFHEGDNTIAGFPMASSVTALATCGKLETSASQSMEMLSPPGSPSGSSSRVHRRNVSDTSAFNKVFVNDTSQFLAPYQASVKSRETESPENAETFNAGSGQATAVVCNADQKPPGVSASHNELSKVSSLPGSDRVGHSLPEEVADWNPFHERSKPENLSEDQFFGAEFDKIRRGSQSSISNVKSRESLVMTSDTAEDPFSSAPFSLPSSRQNSCKEKSSSRKSSNGESRTSRKEWKEITSETFQPDKPSCEDTCVNSLHLSPPFVRAPAEDRSKYEKLTYDIADNSSDDSDSSNSHQEMQDDSKIQKEVKQVQNNFRRRGTTPLQSRIVKDVSNTNVYLSDDSIGSASDLRNNTNDEREEYESEGESDEKTTRKLSNLSRHSRTCSFNELRSINTCGSSAYHAECDSASTHDENNSTPTLSRRKKEKTVHCSAPNNEEESDLLFVGHQYGEKPLLADDELDSSEGDFSSNCESPTLESPNKSSKKCWSGQSSVDVFALAPFPAVISKENLKLVEQPPTVKEGSLVDLGDATGTIKDHLVKSLQNNLRESSPITTEGDKSQVQADLFGSPPFHSHSAENLFREVISTTKPNNCASLSPSSQTQKIGVSSIVLKVVENTSPKLHESRSVDIVSCCGPSQPDSFFTQFKGINCPTYSGEGSNHRARMSAKADLFGATPFACEVKTSPQVSCSSSLSLSHSSHDAAQSWHLQSPKDTTCVPCAVLHCQTETDPSLPKKDWYDKEGKEGKYHLIDGARLPGKPNILPVKNSQKNKGTSSSSNKKSKSSKKTPEKIGGFQNMSFEDFSSDDPGEMPSEVRNQFEVQRHDSSRSADLERKGSLKRRSNPFS</sequence>
<feature type="region of interest" description="Disordered" evidence="1">
    <location>
        <begin position="1240"/>
        <end position="1335"/>
    </location>
</feature>